<evidence type="ECO:0000313" key="1">
    <source>
        <dbReference type="EMBL" id="MWT84053.1"/>
    </source>
</evidence>
<protein>
    <submittedName>
        <fullName evidence="1">DUF2190 family protein</fullName>
    </submittedName>
</protein>
<name>A0A6L7CAS4_ECOLX</name>
<dbReference type="RefSeq" id="WP_160450999.1">
    <property type="nucleotide sequence ID" value="NZ_WTRB01000050.1"/>
</dbReference>
<evidence type="ECO:0000313" key="2">
    <source>
        <dbReference type="Proteomes" id="UP000480485"/>
    </source>
</evidence>
<dbReference type="AlphaFoldDB" id="A0A6L7CAS4"/>
<sequence length="109" mass="11345">MSKNYVQDGKTVEWVNGTGKTVLSGELVVQDDLTGVAHADIPDGTVGVLHTAGVFSLPKEAEALTQGKLAYFKADTATLTATKTGNTLVGTVWGNAETSDATVCVRLGY</sequence>
<dbReference type="EMBL" id="WTRN01000012">
    <property type="protein sequence ID" value="MWT84053.1"/>
    <property type="molecule type" value="Genomic_DNA"/>
</dbReference>
<dbReference type="Pfam" id="PF09956">
    <property type="entry name" value="Phage_cement_2"/>
    <property type="match status" value="1"/>
</dbReference>
<accession>A0A6L7CAS4</accession>
<organism evidence="1 2">
    <name type="scientific">Escherichia coli</name>
    <dbReference type="NCBI Taxonomy" id="562"/>
    <lineage>
        <taxon>Bacteria</taxon>
        <taxon>Pseudomonadati</taxon>
        <taxon>Pseudomonadota</taxon>
        <taxon>Gammaproteobacteria</taxon>
        <taxon>Enterobacterales</taxon>
        <taxon>Enterobacteriaceae</taxon>
        <taxon>Escherichia</taxon>
    </lineage>
</organism>
<gene>
    <name evidence="1" type="ORF">GP954_02410</name>
</gene>
<dbReference type="PIRSF" id="PIRSF030771">
    <property type="entry name" value="UCP030771"/>
    <property type="match status" value="1"/>
</dbReference>
<dbReference type="Proteomes" id="UP000480485">
    <property type="component" value="Unassembled WGS sequence"/>
</dbReference>
<proteinExistence type="predicted"/>
<reference evidence="1 2" key="1">
    <citation type="submission" date="2019-12" db="EMBL/GenBank/DDBJ databases">
        <title>Enteriobacteria Tanzani isolates_8377-8380.</title>
        <authorList>
            <person name="Subbiah M."/>
            <person name="Call D."/>
        </authorList>
    </citation>
    <scope>NUCLEOTIDE SEQUENCE [LARGE SCALE GENOMIC DNA]</scope>
    <source>
        <strain evidence="1 2">8378wC7</strain>
    </source>
</reference>
<dbReference type="InterPro" id="IPR011231">
    <property type="entry name" value="Phage_VT1-Sakai_H0018"/>
</dbReference>
<comment type="caution">
    <text evidence="1">The sequence shown here is derived from an EMBL/GenBank/DDBJ whole genome shotgun (WGS) entry which is preliminary data.</text>
</comment>